<sequence length="228" mass="25068">MKSTLSLFFNRFLVLFMLSFFGLMRPLHASWNLKEIVHDASAVIHQFKQEKKIPKSVWDKAKGVAYLEVTKGGFVISGEYGKGLVVVRHPIGGWSGPSAISVSGIGVGLQVGGTKTDYVIILNSDKAVRQFSRGGKVHLTGEMSGVAGPESERQALIKPKSNIYTYRSTEGLFGGIALQGIEIREEPEVNERYYHRAVSPSEIFSGQVQPPKSAQSLIDTLNEPYPKE</sequence>
<feature type="domain" description="Ysc84 actin-binding" evidence="2">
    <location>
        <begin position="104"/>
        <end position="223"/>
    </location>
</feature>
<dbReference type="InterPro" id="IPR051702">
    <property type="entry name" value="SH3_domain_YSC84-like"/>
</dbReference>
<dbReference type="Proteomes" id="UP001161497">
    <property type="component" value="Chromosome"/>
</dbReference>
<reference evidence="3" key="1">
    <citation type="submission" date="2023-03" db="EMBL/GenBank/DDBJ databases">
        <authorList>
            <person name="Cremers G."/>
            <person name="Picone N."/>
        </authorList>
    </citation>
    <scope>NUCLEOTIDE SEQUENCE</scope>
    <source>
        <strain evidence="3">Sample_alias</strain>
    </source>
</reference>
<evidence type="ECO:0000313" key="4">
    <source>
        <dbReference type="Proteomes" id="UP001161497"/>
    </source>
</evidence>
<dbReference type="Pfam" id="PF04366">
    <property type="entry name" value="Ysc84"/>
    <property type="match status" value="1"/>
</dbReference>
<dbReference type="PANTHER" id="PTHR15629">
    <property type="entry name" value="SH3YL1 PROTEIN"/>
    <property type="match status" value="1"/>
</dbReference>
<dbReference type="PANTHER" id="PTHR15629:SF2">
    <property type="entry name" value="SH3 DOMAIN-CONTAINING YSC84-LIKE PROTEIN 1"/>
    <property type="match status" value="1"/>
</dbReference>
<feature type="compositionally biased region" description="Polar residues" evidence="1">
    <location>
        <begin position="204"/>
        <end position="219"/>
    </location>
</feature>
<gene>
    <name evidence="3" type="ORF">MFUM_1820</name>
</gene>
<dbReference type="CDD" id="cd11524">
    <property type="entry name" value="SYLF"/>
    <property type="match status" value="1"/>
</dbReference>
<accession>A0ABN8XKK2</accession>
<organism evidence="3 4">
    <name type="scientific">Candidatus Methylacidiphilum fumarolicum</name>
    <dbReference type="NCBI Taxonomy" id="591154"/>
    <lineage>
        <taxon>Bacteria</taxon>
        <taxon>Pseudomonadati</taxon>
        <taxon>Verrucomicrobiota</taxon>
        <taxon>Methylacidiphilae</taxon>
        <taxon>Methylacidiphilales</taxon>
        <taxon>Methylacidiphilaceae</taxon>
        <taxon>Methylacidiphilum (ex Ratnadevi et al. 2023)</taxon>
    </lineage>
</organism>
<name>A0ABN8XKK2_9BACT</name>
<feature type="region of interest" description="Disordered" evidence="1">
    <location>
        <begin position="204"/>
        <end position="228"/>
    </location>
</feature>
<evidence type="ECO:0000313" key="3">
    <source>
        <dbReference type="EMBL" id="CAI9086144.1"/>
    </source>
</evidence>
<keyword evidence="4" id="KW-1185">Reference proteome</keyword>
<protein>
    <submittedName>
        <fullName evidence="3">Ysc84 domain-containing protein</fullName>
    </submittedName>
</protein>
<proteinExistence type="predicted"/>
<dbReference type="RefSeq" id="WP_009060939.1">
    <property type="nucleotide sequence ID" value="NZ_JAHXRZ010000022.1"/>
</dbReference>
<dbReference type="InterPro" id="IPR007461">
    <property type="entry name" value="Ysc84_actin-binding"/>
</dbReference>
<evidence type="ECO:0000256" key="1">
    <source>
        <dbReference type="SAM" id="MobiDB-lite"/>
    </source>
</evidence>
<evidence type="ECO:0000259" key="2">
    <source>
        <dbReference type="Pfam" id="PF04366"/>
    </source>
</evidence>
<dbReference type="EMBL" id="OX458932">
    <property type="protein sequence ID" value="CAI9086144.1"/>
    <property type="molecule type" value="Genomic_DNA"/>
</dbReference>